<evidence type="ECO:0000256" key="2">
    <source>
        <dbReference type="ARBA" id="ARBA00008072"/>
    </source>
</evidence>
<evidence type="ECO:0000259" key="6">
    <source>
        <dbReference type="Pfam" id="PF08240"/>
    </source>
</evidence>
<sequence length="399" mass="42484">MSSNSSSNTMRAVVWEGKPFEVAVRDVPKPRIQAPEDAIVRITAASLCGSDLHVYHGFFGSSTVPFSLGHEAIGVVVEAGSATETFKPGDRVVIPAIPDEGHFVTEPTNIPGLACYGLGKDFGNLGGCQAEYVRVPFADDSLVHIDSNSTDDLQYLFLSDIFATGWAALDFSGFQSGDSVAVFGAGPVGLLCAYSALLRGASKVFVVDHVKSRLEKAASMGAIPIDYTEDGKGAAALILEKDPEGVIRSCDCCGYECVNVDLKLQSDYIMQEAIKVKAVGGGIGAVGLYADFPPSEGAPNAGKISGKIVMDLSTMFNKRLSFKTGSAPILELNPRILQLVQSGRAKPSFIVSSEVGIEDAPSAYRKFDQKLETKVVIRFPWEWTSEGQPLKPSDQSETG</sequence>
<feature type="domain" description="Alcohol dehydrogenase-like N-terminal" evidence="6">
    <location>
        <begin position="35"/>
        <end position="138"/>
    </location>
</feature>
<name>A0ABR3W8A2_9PEZI</name>
<dbReference type="SUPFAM" id="SSF50129">
    <property type="entry name" value="GroES-like"/>
    <property type="match status" value="1"/>
</dbReference>
<dbReference type="Pfam" id="PF08240">
    <property type="entry name" value="ADH_N"/>
    <property type="match status" value="1"/>
</dbReference>
<dbReference type="Gene3D" id="3.90.180.10">
    <property type="entry name" value="Medium-chain alcohol dehydrogenases, catalytic domain"/>
    <property type="match status" value="1"/>
</dbReference>
<dbReference type="EMBL" id="JAWRVE010000128">
    <property type="protein sequence ID" value="KAL1855722.1"/>
    <property type="molecule type" value="Genomic_DNA"/>
</dbReference>
<keyword evidence="5" id="KW-0520">NAD</keyword>
<comment type="similarity">
    <text evidence="2">Belongs to the zinc-containing alcohol dehydrogenase family.</text>
</comment>
<dbReference type="SUPFAM" id="SSF51735">
    <property type="entry name" value="NAD(P)-binding Rossmann-fold domains"/>
    <property type="match status" value="1"/>
</dbReference>
<dbReference type="Proteomes" id="UP001583177">
    <property type="component" value="Unassembled WGS sequence"/>
</dbReference>
<dbReference type="Gene3D" id="3.40.50.720">
    <property type="entry name" value="NAD(P)-binding Rossmann-like Domain"/>
    <property type="match status" value="1"/>
</dbReference>
<evidence type="ECO:0000256" key="5">
    <source>
        <dbReference type="ARBA" id="ARBA00023027"/>
    </source>
</evidence>
<proteinExistence type="inferred from homology"/>
<evidence type="ECO:0000256" key="1">
    <source>
        <dbReference type="ARBA" id="ARBA00001947"/>
    </source>
</evidence>
<protein>
    <recommendedName>
        <fullName evidence="6">Alcohol dehydrogenase-like N-terminal domain-containing protein</fullName>
    </recommendedName>
</protein>
<accession>A0ABR3W8A2</accession>
<dbReference type="InterPro" id="IPR011032">
    <property type="entry name" value="GroES-like_sf"/>
</dbReference>
<evidence type="ECO:0000256" key="3">
    <source>
        <dbReference type="ARBA" id="ARBA00022723"/>
    </source>
</evidence>
<dbReference type="PANTHER" id="PTHR42813:SF3">
    <property type="entry name" value="GLUTATHIONE-INDEPENDENT FORMALDEHYDE DEHYDROGENASE"/>
    <property type="match status" value="1"/>
</dbReference>
<dbReference type="InterPro" id="IPR013154">
    <property type="entry name" value="ADH-like_N"/>
</dbReference>
<reference evidence="7 8" key="1">
    <citation type="journal article" date="2024" name="IMA Fungus">
        <title>IMA Genome - F19 : A genome assembly and annotation guide to empower mycologists, including annotated draft genome sequences of Ceratocystis pirilliformis, Diaporthe australafricana, Fusarium ophioides, Paecilomyces lecythidis, and Sporothrix stenoceras.</title>
        <authorList>
            <person name="Aylward J."/>
            <person name="Wilson A.M."/>
            <person name="Visagie C.M."/>
            <person name="Spraker J."/>
            <person name="Barnes I."/>
            <person name="Buitendag C."/>
            <person name="Ceriani C."/>
            <person name="Del Mar Angel L."/>
            <person name="du Plessis D."/>
            <person name="Fuchs T."/>
            <person name="Gasser K."/>
            <person name="Kramer D."/>
            <person name="Li W."/>
            <person name="Munsamy K."/>
            <person name="Piso A."/>
            <person name="Price J.L."/>
            <person name="Sonnekus B."/>
            <person name="Thomas C."/>
            <person name="van der Nest A."/>
            <person name="van Dijk A."/>
            <person name="van Heerden A."/>
            <person name="van Vuuren N."/>
            <person name="Yilmaz N."/>
            <person name="Duong T.A."/>
            <person name="van der Merwe N.A."/>
            <person name="Wingfield M.J."/>
            <person name="Wingfield B.D."/>
        </authorList>
    </citation>
    <scope>NUCLEOTIDE SEQUENCE [LARGE SCALE GENOMIC DNA]</scope>
    <source>
        <strain evidence="7 8">CMW 18300</strain>
    </source>
</reference>
<evidence type="ECO:0000313" key="7">
    <source>
        <dbReference type="EMBL" id="KAL1855722.1"/>
    </source>
</evidence>
<keyword evidence="4" id="KW-0862">Zinc</keyword>
<dbReference type="PANTHER" id="PTHR42813">
    <property type="entry name" value="ZINC-TYPE ALCOHOL DEHYDROGENASE-LIKE"/>
    <property type="match status" value="1"/>
</dbReference>
<dbReference type="CDD" id="cd08282">
    <property type="entry name" value="PFDH_like"/>
    <property type="match status" value="1"/>
</dbReference>
<dbReference type="InterPro" id="IPR036291">
    <property type="entry name" value="NAD(P)-bd_dom_sf"/>
</dbReference>
<evidence type="ECO:0000313" key="8">
    <source>
        <dbReference type="Proteomes" id="UP001583177"/>
    </source>
</evidence>
<comment type="caution">
    <text evidence="7">The sequence shown here is derived from an EMBL/GenBank/DDBJ whole genome shotgun (WGS) entry which is preliminary data.</text>
</comment>
<keyword evidence="3" id="KW-0479">Metal-binding</keyword>
<organism evidence="7 8">
    <name type="scientific">Diaporthe australafricana</name>
    <dbReference type="NCBI Taxonomy" id="127596"/>
    <lineage>
        <taxon>Eukaryota</taxon>
        <taxon>Fungi</taxon>
        <taxon>Dikarya</taxon>
        <taxon>Ascomycota</taxon>
        <taxon>Pezizomycotina</taxon>
        <taxon>Sordariomycetes</taxon>
        <taxon>Sordariomycetidae</taxon>
        <taxon>Diaporthales</taxon>
        <taxon>Diaporthaceae</taxon>
        <taxon>Diaporthe</taxon>
    </lineage>
</organism>
<gene>
    <name evidence="7" type="ORF">Daus18300_011005</name>
</gene>
<evidence type="ECO:0000256" key="4">
    <source>
        <dbReference type="ARBA" id="ARBA00022833"/>
    </source>
</evidence>
<keyword evidence="8" id="KW-1185">Reference proteome</keyword>
<comment type="cofactor">
    <cofactor evidence="1">
        <name>Zn(2+)</name>
        <dbReference type="ChEBI" id="CHEBI:29105"/>
    </cofactor>
</comment>